<dbReference type="Pfam" id="PF09335">
    <property type="entry name" value="VTT_dom"/>
    <property type="match status" value="1"/>
</dbReference>
<keyword evidence="1" id="KW-0812">Transmembrane</keyword>
<organism evidence="3">
    <name type="scientific">marine metagenome</name>
    <dbReference type="NCBI Taxonomy" id="408172"/>
    <lineage>
        <taxon>unclassified sequences</taxon>
        <taxon>metagenomes</taxon>
        <taxon>ecological metagenomes</taxon>
    </lineage>
</organism>
<reference evidence="3" key="1">
    <citation type="submission" date="2018-05" db="EMBL/GenBank/DDBJ databases">
        <authorList>
            <person name="Lanie J.A."/>
            <person name="Ng W.-L."/>
            <person name="Kazmierczak K.M."/>
            <person name="Andrzejewski T.M."/>
            <person name="Davidsen T.M."/>
            <person name="Wayne K.J."/>
            <person name="Tettelin H."/>
            <person name="Glass J.I."/>
            <person name="Rusch D."/>
            <person name="Podicherti R."/>
            <person name="Tsui H.-C.T."/>
            <person name="Winkler M.E."/>
        </authorList>
    </citation>
    <scope>NUCLEOTIDE SEQUENCE</scope>
</reference>
<dbReference type="EMBL" id="UINC01003833">
    <property type="protein sequence ID" value="SVA09619.1"/>
    <property type="molecule type" value="Genomic_DNA"/>
</dbReference>
<sequence>MALGGPGLFALAFLDSSFFSLPEITDVLVIWMVTQHESLMLYYVAMTTIGSVAGCFLVYAAGYRGGEAVLRNWFSADKIDRAFTKFHRHGMLTLFVSALLPPPAPFKIFVLMSGVARIPWTGFLTVVGIGRGLRYFIAGILAVRYGDQAIDFLRHFGKPVFSVLLLVLLVTGVGYILWRRHSARLSRT</sequence>
<accession>A0A381T1K1</accession>
<proteinExistence type="predicted"/>
<evidence type="ECO:0000259" key="2">
    <source>
        <dbReference type="Pfam" id="PF09335"/>
    </source>
</evidence>
<feature type="domain" description="VTT" evidence="2">
    <location>
        <begin position="43"/>
        <end position="138"/>
    </location>
</feature>
<feature type="transmembrane region" description="Helical" evidence="1">
    <location>
        <begin position="160"/>
        <end position="178"/>
    </location>
</feature>
<gene>
    <name evidence="3" type="ORF">METZ01_LOCUS62473</name>
</gene>
<feature type="transmembrane region" description="Helical" evidence="1">
    <location>
        <begin position="91"/>
        <end position="116"/>
    </location>
</feature>
<evidence type="ECO:0000256" key="1">
    <source>
        <dbReference type="SAM" id="Phobius"/>
    </source>
</evidence>
<protein>
    <recommendedName>
        <fullName evidence="2">VTT domain-containing protein</fullName>
    </recommendedName>
</protein>
<dbReference type="AlphaFoldDB" id="A0A381T1K1"/>
<feature type="transmembrane region" description="Helical" evidence="1">
    <location>
        <begin position="41"/>
        <end position="61"/>
    </location>
</feature>
<keyword evidence="1" id="KW-1133">Transmembrane helix</keyword>
<name>A0A381T1K1_9ZZZZ</name>
<evidence type="ECO:0000313" key="3">
    <source>
        <dbReference type="EMBL" id="SVA09619.1"/>
    </source>
</evidence>
<dbReference type="InterPro" id="IPR032816">
    <property type="entry name" value="VTT_dom"/>
</dbReference>
<dbReference type="PANTHER" id="PTHR42709">
    <property type="entry name" value="ALKALINE PHOSPHATASE LIKE PROTEIN"/>
    <property type="match status" value="1"/>
</dbReference>
<dbReference type="InterPro" id="IPR051311">
    <property type="entry name" value="DedA_domain"/>
</dbReference>
<keyword evidence="1" id="KW-0472">Membrane</keyword>